<dbReference type="NCBIfam" id="TIGR03519">
    <property type="entry name" value="T9SS_PorP_fam"/>
    <property type="match status" value="1"/>
</dbReference>
<name>A0A0D6L3K0_9BILA</name>
<dbReference type="AlphaFoldDB" id="A0A0D6L3K0"/>
<protein>
    <recommendedName>
        <fullName evidence="3">Bacteroidetes-specific membrane protein</fullName>
    </recommendedName>
</protein>
<feature type="non-terminal residue" evidence="1">
    <location>
        <position position="150"/>
    </location>
</feature>
<evidence type="ECO:0000313" key="1">
    <source>
        <dbReference type="EMBL" id="EPB65400.1"/>
    </source>
</evidence>
<dbReference type="InterPro" id="IPR019861">
    <property type="entry name" value="PorP/SprF_Bacteroidetes"/>
</dbReference>
<evidence type="ECO:0000313" key="2">
    <source>
        <dbReference type="Proteomes" id="UP000054495"/>
    </source>
</evidence>
<dbReference type="Proteomes" id="UP000054495">
    <property type="component" value="Unassembled WGS sequence"/>
</dbReference>
<evidence type="ECO:0008006" key="3">
    <source>
        <dbReference type="Google" id="ProtNLM"/>
    </source>
</evidence>
<dbReference type="Pfam" id="PF11751">
    <property type="entry name" value="PorP_SprF"/>
    <property type="match status" value="1"/>
</dbReference>
<keyword evidence="2" id="KW-1185">Reference proteome</keyword>
<dbReference type="EMBL" id="KE128651">
    <property type="protein sequence ID" value="EPB65400.1"/>
    <property type="molecule type" value="Genomic_DNA"/>
</dbReference>
<organism evidence="1 2">
    <name type="scientific">Ancylostoma ceylanicum</name>
    <dbReference type="NCBI Taxonomy" id="53326"/>
    <lineage>
        <taxon>Eukaryota</taxon>
        <taxon>Metazoa</taxon>
        <taxon>Ecdysozoa</taxon>
        <taxon>Nematoda</taxon>
        <taxon>Chromadorea</taxon>
        <taxon>Rhabditida</taxon>
        <taxon>Rhabditina</taxon>
        <taxon>Rhabditomorpha</taxon>
        <taxon>Strongyloidea</taxon>
        <taxon>Ancylostomatidae</taxon>
        <taxon>Ancylostomatinae</taxon>
        <taxon>Ancylostoma</taxon>
    </lineage>
</organism>
<accession>A0A0D6L3K0</accession>
<proteinExistence type="predicted"/>
<sequence>MGVNPGATGFDKDICATLLYRNQWDKVNGAPNSAVFNVEANLPKILGGIGLSFYHDAIGFNRQNNLLLNYSYHLPISSAGELGIGIGIGMINFGQNPTWVPPTTQNDLTLPVGFNATNLDLNFGLYFRATSDWYAGISSTHLSQSTFEKR</sequence>
<gene>
    <name evidence="1" type="ORF">ANCCEY_15537</name>
</gene>
<reference evidence="1 2" key="1">
    <citation type="submission" date="2013-05" db="EMBL/GenBank/DDBJ databases">
        <title>Draft genome of the parasitic nematode Anyclostoma ceylanicum.</title>
        <authorList>
            <person name="Mitreva M."/>
        </authorList>
    </citation>
    <scope>NUCLEOTIDE SEQUENCE [LARGE SCALE GENOMIC DNA]</scope>
</reference>